<dbReference type="GO" id="GO:0005524">
    <property type="term" value="F:ATP binding"/>
    <property type="evidence" value="ECO:0007669"/>
    <property type="project" value="UniProtKB-UniRule"/>
</dbReference>
<sequence>MIKLYNTLTRKKEEFQPINDKKVGLYCCGPTVYWFAHIGNLKSYIFEDILRRSLEYNGFKVNHVMNYTDVGHLTSDADTGQDKMEEGAAREGKTAWEIADFYIKAFEKDAQALNILKPSVIPRATDHIEEQIELIKKIEKEGFTYKTDDGIYFDTSKLKDYGKLAMLDEKGIRAGARVEMAEGKKSPTDFALWKFSPSGVKRQMEWLSPWGVGFPGWHIECSAMSQKYLGEQFDIHCGGIDHISVHHTNEIAQSEAAFGKIPARFWLHNEFLLIDSGKMGKSEGNIFTLKTLVDKGFYPLTYRYLNLTAHYRSKLNFTWESLEAAQRALNNLYQTLIEFPDSGKIDENYKKEFQEVINDDLDTPKAMALVWKMIKDKKISDADKKATLLNFDKILGLGLEKIKKTEIPEEIKKLADERQNLRKEKKWGQADQIRKQIEGAGWQIEDTEQGPKIIKK</sequence>
<dbReference type="PANTHER" id="PTHR10890:SF3">
    <property type="entry name" value="CYSTEINE--TRNA LIGASE, CYTOPLASMIC"/>
    <property type="match status" value="1"/>
</dbReference>
<comment type="similarity">
    <text evidence="9">Belongs to the class-I aminoacyl-tRNA synthetase family.</text>
</comment>
<keyword evidence="9" id="KW-0963">Cytoplasm</keyword>
<dbReference type="PRINTS" id="PR00983">
    <property type="entry name" value="TRNASYNTHCYS"/>
</dbReference>
<evidence type="ECO:0000256" key="2">
    <source>
        <dbReference type="ARBA" id="ARBA00022598"/>
    </source>
</evidence>
<dbReference type="InterPro" id="IPR015803">
    <property type="entry name" value="Cys-tRNA-ligase"/>
</dbReference>
<dbReference type="EMBL" id="MHMW01000002">
    <property type="protein sequence ID" value="OGZ34703.1"/>
    <property type="molecule type" value="Genomic_DNA"/>
</dbReference>
<dbReference type="PANTHER" id="PTHR10890">
    <property type="entry name" value="CYSTEINYL-TRNA SYNTHETASE"/>
    <property type="match status" value="1"/>
</dbReference>
<dbReference type="GO" id="GO:0004817">
    <property type="term" value="F:cysteine-tRNA ligase activity"/>
    <property type="evidence" value="ECO:0007669"/>
    <property type="project" value="UniProtKB-UniRule"/>
</dbReference>
<evidence type="ECO:0000256" key="1">
    <source>
        <dbReference type="ARBA" id="ARBA00011245"/>
    </source>
</evidence>
<evidence type="ECO:0000256" key="8">
    <source>
        <dbReference type="ARBA" id="ARBA00023146"/>
    </source>
</evidence>
<evidence type="ECO:0000256" key="3">
    <source>
        <dbReference type="ARBA" id="ARBA00022723"/>
    </source>
</evidence>
<dbReference type="GO" id="GO:0005829">
    <property type="term" value="C:cytosol"/>
    <property type="evidence" value="ECO:0007669"/>
    <property type="project" value="TreeGrafter"/>
</dbReference>
<keyword evidence="2 9" id="KW-0436">Ligase</keyword>
<evidence type="ECO:0000256" key="9">
    <source>
        <dbReference type="HAMAP-Rule" id="MF_00041"/>
    </source>
</evidence>
<feature type="short sequence motif" description="'HIGH' region" evidence="9">
    <location>
        <begin position="30"/>
        <end position="40"/>
    </location>
</feature>
<keyword evidence="5 9" id="KW-0862">Zinc</keyword>
<comment type="cofactor">
    <cofactor evidence="9">
        <name>Zn(2+)</name>
        <dbReference type="ChEBI" id="CHEBI:29105"/>
    </cofactor>
    <text evidence="9">Binds 1 zinc ion per subunit.</text>
</comment>
<dbReference type="Pfam" id="PF01406">
    <property type="entry name" value="tRNA-synt_1e"/>
    <property type="match status" value="1"/>
</dbReference>
<dbReference type="EC" id="6.1.1.16" evidence="9"/>
<comment type="catalytic activity">
    <reaction evidence="9">
        <text>tRNA(Cys) + L-cysteine + ATP = L-cysteinyl-tRNA(Cys) + AMP + diphosphate</text>
        <dbReference type="Rhea" id="RHEA:17773"/>
        <dbReference type="Rhea" id="RHEA-COMP:9661"/>
        <dbReference type="Rhea" id="RHEA-COMP:9679"/>
        <dbReference type="ChEBI" id="CHEBI:30616"/>
        <dbReference type="ChEBI" id="CHEBI:33019"/>
        <dbReference type="ChEBI" id="CHEBI:35235"/>
        <dbReference type="ChEBI" id="CHEBI:78442"/>
        <dbReference type="ChEBI" id="CHEBI:78517"/>
        <dbReference type="ChEBI" id="CHEBI:456215"/>
        <dbReference type="EC" id="6.1.1.16"/>
    </reaction>
</comment>
<dbReference type="InterPro" id="IPR014729">
    <property type="entry name" value="Rossmann-like_a/b/a_fold"/>
</dbReference>
<keyword evidence="6 9" id="KW-0067">ATP-binding</keyword>
<comment type="subunit">
    <text evidence="1 9">Monomer.</text>
</comment>
<feature type="binding site" evidence="9">
    <location>
        <position position="28"/>
    </location>
    <ligand>
        <name>Zn(2+)</name>
        <dbReference type="ChEBI" id="CHEBI:29105"/>
    </ligand>
</feature>
<dbReference type="InterPro" id="IPR032678">
    <property type="entry name" value="tRNA-synt_1_cat_dom"/>
</dbReference>
<dbReference type="STRING" id="1801992.A2Y98_02820"/>
<reference evidence="11 12" key="1">
    <citation type="journal article" date="2016" name="Nat. Commun.">
        <title>Thousands of microbial genomes shed light on interconnected biogeochemical processes in an aquifer system.</title>
        <authorList>
            <person name="Anantharaman K."/>
            <person name="Brown C.T."/>
            <person name="Hug L.A."/>
            <person name="Sharon I."/>
            <person name="Castelle C.J."/>
            <person name="Probst A.J."/>
            <person name="Thomas B.C."/>
            <person name="Singh A."/>
            <person name="Wilkins M.J."/>
            <person name="Karaoz U."/>
            <person name="Brodie E.L."/>
            <person name="Williams K.H."/>
            <person name="Hubbard S.S."/>
            <person name="Banfield J.F."/>
        </authorList>
    </citation>
    <scope>NUCLEOTIDE SEQUENCE [LARGE SCALE GENOMIC DNA]</scope>
</reference>
<feature type="binding site" evidence="9">
    <location>
        <position position="250"/>
    </location>
    <ligand>
        <name>Zn(2+)</name>
        <dbReference type="ChEBI" id="CHEBI:29105"/>
    </ligand>
</feature>
<feature type="binding site" evidence="9">
    <location>
        <position position="221"/>
    </location>
    <ligand>
        <name>Zn(2+)</name>
        <dbReference type="ChEBI" id="CHEBI:29105"/>
    </ligand>
</feature>
<dbReference type="SUPFAM" id="SSF52374">
    <property type="entry name" value="Nucleotidylyl transferase"/>
    <property type="match status" value="1"/>
</dbReference>
<evidence type="ECO:0000313" key="12">
    <source>
        <dbReference type="Proteomes" id="UP000179099"/>
    </source>
</evidence>
<dbReference type="InterPro" id="IPR009080">
    <property type="entry name" value="tRNAsynth_Ia_anticodon-bd"/>
</dbReference>
<keyword evidence="4 9" id="KW-0547">Nucleotide-binding</keyword>
<feature type="binding site" evidence="9">
    <location>
        <position position="281"/>
    </location>
    <ligand>
        <name>ATP</name>
        <dbReference type="ChEBI" id="CHEBI:30616"/>
    </ligand>
</feature>
<proteinExistence type="inferred from homology"/>
<organism evidence="11 12">
    <name type="scientific">Candidatus Portnoybacteria bacterium RBG_19FT_COMBO_36_7</name>
    <dbReference type="NCBI Taxonomy" id="1801992"/>
    <lineage>
        <taxon>Bacteria</taxon>
        <taxon>Candidatus Portnoyibacteriota</taxon>
    </lineage>
</organism>
<dbReference type="InterPro" id="IPR024909">
    <property type="entry name" value="Cys-tRNA/MSH_ligase"/>
</dbReference>
<accession>A0A1G2F9M1</accession>
<dbReference type="NCBIfam" id="TIGR00435">
    <property type="entry name" value="cysS"/>
    <property type="match status" value="1"/>
</dbReference>
<feature type="short sequence motif" description="'KMSKS' region" evidence="9">
    <location>
        <begin position="278"/>
        <end position="282"/>
    </location>
</feature>
<dbReference type="Gene3D" id="1.20.120.640">
    <property type="entry name" value="Anticodon-binding domain of a subclass of class I aminoacyl-tRNA synthetases"/>
    <property type="match status" value="1"/>
</dbReference>
<dbReference type="SUPFAM" id="SSF47323">
    <property type="entry name" value="Anticodon-binding domain of a subclass of class I aminoacyl-tRNA synthetases"/>
    <property type="match status" value="1"/>
</dbReference>
<dbReference type="Proteomes" id="UP000179099">
    <property type="component" value="Unassembled WGS sequence"/>
</dbReference>
<evidence type="ECO:0000256" key="4">
    <source>
        <dbReference type="ARBA" id="ARBA00022741"/>
    </source>
</evidence>
<keyword evidence="8 9" id="KW-0030">Aminoacyl-tRNA synthetase</keyword>
<dbReference type="GO" id="GO:0008270">
    <property type="term" value="F:zinc ion binding"/>
    <property type="evidence" value="ECO:0007669"/>
    <property type="project" value="UniProtKB-UniRule"/>
</dbReference>
<evidence type="ECO:0000256" key="7">
    <source>
        <dbReference type="ARBA" id="ARBA00022917"/>
    </source>
</evidence>
<evidence type="ECO:0000256" key="5">
    <source>
        <dbReference type="ARBA" id="ARBA00022833"/>
    </source>
</evidence>
<dbReference type="CDD" id="cd00672">
    <property type="entry name" value="CysRS_core"/>
    <property type="match status" value="1"/>
</dbReference>
<gene>
    <name evidence="9" type="primary">cysS</name>
    <name evidence="11" type="ORF">A2Y98_02820</name>
</gene>
<keyword evidence="7 9" id="KW-0648">Protein biosynthesis</keyword>
<protein>
    <recommendedName>
        <fullName evidence="9">Cysteine--tRNA ligase</fullName>
        <ecNumber evidence="9">6.1.1.16</ecNumber>
    </recommendedName>
    <alternativeName>
        <fullName evidence="9">Cysteinyl-tRNA synthetase</fullName>
        <shortName evidence="9">CysRS</shortName>
    </alternativeName>
</protein>
<evidence type="ECO:0000256" key="6">
    <source>
        <dbReference type="ARBA" id="ARBA00022840"/>
    </source>
</evidence>
<dbReference type="AlphaFoldDB" id="A0A1G2F9M1"/>
<keyword evidence="3 9" id="KW-0479">Metal-binding</keyword>
<dbReference type="Gene3D" id="3.40.50.620">
    <property type="entry name" value="HUPs"/>
    <property type="match status" value="1"/>
</dbReference>
<dbReference type="HAMAP" id="MF_00041">
    <property type="entry name" value="Cys_tRNA_synth"/>
    <property type="match status" value="1"/>
</dbReference>
<comment type="subcellular location">
    <subcellularLocation>
        <location evidence="9">Cytoplasm</location>
    </subcellularLocation>
</comment>
<feature type="binding site" evidence="9">
    <location>
        <position position="246"/>
    </location>
    <ligand>
        <name>Zn(2+)</name>
        <dbReference type="ChEBI" id="CHEBI:29105"/>
    </ligand>
</feature>
<evidence type="ECO:0000259" key="10">
    <source>
        <dbReference type="Pfam" id="PF01406"/>
    </source>
</evidence>
<dbReference type="GO" id="GO:0006423">
    <property type="term" value="P:cysteinyl-tRNA aminoacylation"/>
    <property type="evidence" value="ECO:0007669"/>
    <property type="project" value="UniProtKB-UniRule"/>
</dbReference>
<name>A0A1G2F9M1_9BACT</name>
<evidence type="ECO:0000313" key="11">
    <source>
        <dbReference type="EMBL" id="OGZ34703.1"/>
    </source>
</evidence>
<feature type="domain" description="tRNA synthetases class I catalytic" evidence="10">
    <location>
        <begin position="15"/>
        <end position="326"/>
    </location>
</feature>
<comment type="caution">
    <text evidence="11">The sequence shown here is derived from an EMBL/GenBank/DDBJ whole genome shotgun (WGS) entry which is preliminary data.</text>
</comment>